<dbReference type="EMBL" id="LT607750">
    <property type="protein sequence ID" value="SCG56656.1"/>
    <property type="molecule type" value="Genomic_DNA"/>
</dbReference>
<feature type="transmembrane region" description="Helical" evidence="2">
    <location>
        <begin position="43"/>
        <end position="65"/>
    </location>
</feature>
<sequence length="387" mass="40473">MNDNEERAVRTLLSRVADELPAGGVPAAELVSGGERMLRRRRFAVAGAAAVLTVVAVLGGTVLAGGPRAARTPTPADSGSPTPAGPPTVAPERFDPTRQPFRLGSLPPNVGHQTYETDVRMVTVNASVPDAISPGGPVEAGPIMAFSASVTVRMGARGVDVFYNERERVEDRRMGGPPPEVPLPGAPVAPVNGKPAFFYTHQHAAVLSWQYAPDGWIAISVREYDRPEELARQIAEGLVWEERAVTVPFASVAAPGGVVLEGTEIRTFRGGWLDASLRYVLPENVGSAEVRADYMLGVSNGIFAGDGSQFTSGLTVAGRRAMADEFSGTGVYRVAQLPGGCTGCVAEVNPETVAGQAAVGGRAGALDLAASIRLVDGWDDPASWRPA</sequence>
<organism evidence="3 4">
    <name type="scientific">Micromonospora echinaurantiaca</name>
    <dbReference type="NCBI Taxonomy" id="47857"/>
    <lineage>
        <taxon>Bacteria</taxon>
        <taxon>Bacillati</taxon>
        <taxon>Actinomycetota</taxon>
        <taxon>Actinomycetes</taxon>
        <taxon>Micromonosporales</taxon>
        <taxon>Micromonosporaceae</taxon>
        <taxon>Micromonospora</taxon>
    </lineage>
</organism>
<dbReference type="RefSeq" id="WP_088994509.1">
    <property type="nucleotide sequence ID" value="NZ_LT607750.1"/>
</dbReference>
<accession>A0A1C5IFY7</accession>
<evidence type="ECO:0000256" key="2">
    <source>
        <dbReference type="SAM" id="Phobius"/>
    </source>
</evidence>
<evidence type="ECO:0000313" key="4">
    <source>
        <dbReference type="Proteomes" id="UP000198217"/>
    </source>
</evidence>
<evidence type="ECO:0000256" key="1">
    <source>
        <dbReference type="SAM" id="MobiDB-lite"/>
    </source>
</evidence>
<evidence type="ECO:0000313" key="3">
    <source>
        <dbReference type="EMBL" id="SCG56656.1"/>
    </source>
</evidence>
<keyword evidence="2" id="KW-1133">Transmembrane helix</keyword>
<proteinExistence type="predicted"/>
<protein>
    <submittedName>
        <fullName evidence="3">Uncharacterized protein</fullName>
    </submittedName>
</protein>
<keyword evidence="2" id="KW-0812">Transmembrane</keyword>
<keyword evidence="4" id="KW-1185">Reference proteome</keyword>
<name>A0A1C5IFY7_9ACTN</name>
<reference evidence="3 4" key="1">
    <citation type="submission" date="2016-06" db="EMBL/GenBank/DDBJ databases">
        <authorList>
            <person name="Kjaerup R.B."/>
            <person name="Dalgaard T.S."/>
            <person name="Juul-Madsen H.R."/>
        </authorList>
    </citation>
    <scope>NUCLEOTIDE SEQUENCE [LARGE SCALE GENOMIC DNA]</scope>
    <source>
        <strain evidence="3 4">DSM 43904</strain>
    </source>
</reference>
<gene>
    <name evidence="3" type="ORF">GA0070609_3184</name>
</gene>
<keyword evidence="2" id="KW-0472">Membrane</keyword>
<feature type="region of interest" description="Disordered" evidence="1">
    <location>
        <begin position="64"/>
        <end position="110"/>
    </location>
</feature>
<dbReference type="AlphaFoldDB" id="A0A1C5IFY7"/>
<dbReference type="Proteomes" id="UP000198217">
    <property type="component" value="Chromosome I"/>
</dbReference>